<accession>A0ABP0I664</accession>
<proteinExistence type="predicted"/>
<protein>
    <recommendedName>
        <fullName evidence="3">Sel1 repeat family protein</fullName>
    </recommendedName>
</protein>
<dbReference type="Proteomes" id="UP001642484">
    <property type="component" value="Unassembled WGS sequence"/>
</dbReference>
<keyword evidence="2" id="KW-1185">Reference proteome</keyword>
<comment type="caution">
    <text evidence="1">The sequence shown here is derived from an EMBL/GenBank/DDBJ whole genome shotgun (WGS) entry which is preliminary data.</text>
</comment>
<evidence type="ECO:0000313" key="2">
    <source>
        <dbReference type="Proteomes" id="UP001642484"/>
    </source>
</evidence>
<dbReference type="PANTHER" id="PTHR47908:SF2">
    <property type="entry name" value="TETRATRICOPEPTIDE REPEAT (TPR)-LIKE SUPERFAMILY PROTEIN"/>
    <property type="match status" value="1"/>
</dbReference>
<dbReference type="SUPFAM" id="SSF48452">
    <property type="entry name" value="TPR-like"/>
    <property type="match status" value="1"/>
</dbReference>
<reference evidence="1 2" key="1">
    <citation type="submission" date="2024-02" db="EMBL/GenBank/DDBJ databases">
        <authorList>
            <person name="Chen Y."/>
            <person name="Shah S."/>
            <person name="Dougan E. K."/>
            <person name="Thang M."/>
            <person name="Chan C."/>
        </authorList>
    </citation>
    <scope>NUCLEOTIDE SEQUENCE [LARGE SCALE GENOMIC DNA]</scope>
</reference>
<dbReference type="Gene3D" id="1.25.40.10">
    <property type="entry name" value="Tetratricopeptide repeat domain"/>
    <property type="match status" value="1"/>
</dbReference>
<organism evidence="1 2">
    <name type="scientific">Durusdinium trenchii</name>
    <dbReference type="NCBI Taxonomy" id="1381693"/>
    <lineage>
        <taxon>Eukaryota</taxon>
        <taxon>Sar</taxon>
        <taxon>Alveolata</taxon>
        <taxon>Dinophyceae</taxon>
        <taxon>Suessiales</taxon>
        <taxon>Symbiodiniaceae</taxon>
        <taxon>Durusdinium</taxon>
    </lineage>
</organism>
<dbReference type="PANTHER" id="PTHR47908">
    <property type="match status" value="1"/>
</dbReference>
<evidence type="ECO:0008006" key="3">
    <source>
        <dbReference type="Google" id="ProtNLM"/>
    </source>
</evidence>
<dbReference type="InterPro" id="IPR011990">
    <property type="entry name" value="TPR-like_helical_dom_sf"/>
</dbReference>
<gene>
    <name evidence="1" type="ORF">CCMP2556_LOCUS4607</name>
</gene>
<name>A0ABP0I664_9DINO</name>
<sequence>MFAFTSLGWHRHDQTTRPPTALPALPLPCGADVTGRVPAWSGGLRTVGLAVASMALKTRSRVVRKGRSASSPETPRRCALMSTMAVLCPGTLGAGQRASAKGNPFVLLQDGMEAFRNYKVEDSIKFFDEAAESGYPKARLWQRGLSLYYAERFEEGTQQFRKDVEVNPNDTEESLWAFLCEARMVGFEQARKQMMTVGFDPRPVMGSVYALYKGDDDAKYVARLEELYQKGGSDAFYASLYLGLYYEAKADTESAKLWLLRSVESKYGQSSNDYMADLARVHESGLLRTSLRTEVDCGCVCCRVWMNVASPV</sequence>
<evidence type="ECO:0000313" key="1">
    <source>
        <dbReference type="EMBL" id="CAK8996804.1"/>
    </source>
</evidence>
<dbReference type="EMBL" id="CAXAMN010001892">
    <property type="protein sequence ID" value="CAK8996804.1"/>
    <property type="molecule type" value="Genomic_DNA"/>
</dbReference>